<dbReference type="EMBL" id="ATLV01015315">
    <property type="status" value="NOT_ANNOTATED_CDS"/>
    <property type="molecule type" value="Genomic_DNA"/>
</dbReference>
<accession>A0A084VQS9</accession>
<dbReference type="Proteomes" id="UP000030765">
    <property type="component" value="Unassembled WGS sequence"/>
</dbReference>
<keyword evidence="1" id="KW-0812">Transmembrane</keyword>
<feature type="transmembrane region" description="Helical" evidence="1">
    <location>
        <begin position="29"/>
        <end position="49"/>
    </location>
</feature>
<evidence type="ECO:0000313" key="3">
    <source>
        <dbReference type="EnsemblMetazoa" id="ASIC007812-PA"/>
    </source>
</evidence>
<reference evidence="3" key="2">
    <citation type="submission" date="2020-05" db="UniProtKB">
        <authorList>
            <consortium name="EnsemblMetazoa"/>
        </authorList>
    </citation>
    <scope>IDENTIFICATION</scope>
</reference>
<evidence type="ECO:0000313" key="4">
    <source>
        <dbReference type="Proteomes" id="UP000030765"/>
    </source>
</evidence>
<dbReference type="EnsemblMetazoa" id="ASIC007812-RA">
    <property type="protein sequence ID" value="ASIC007812-PA"/>
    <property type="gene ID" value="ASIC007812"/>
</dbReference>
<dbReference type="VEuPathDB" id="VectorBase:ASIC007812"/>
<organism evidence="2">
    <name type="scientific">Anopheles sinensis</name>
    <name type="common">Mosquito</name>
    <dbReference type="NCBI Taxonomy" id="74873"/>
    <lineage>
        <taxon>Eukaryota</taxon>
        <taxon>Metazoa</taxon>
        <taxon>Ecdysozoa</taxon>
        <taxon>Arthropoda</taxon>
        <taxon>Hexapoda</taxon>
        <taxon>Insecta</taxon>
        <taxon>Pterygota</taxon>
        <taxon>Neoptera</taxon>
        <taxon>Endopterygota</taxon>
        <taxon>Diptera</taxon>
        <taxon>Nematocera</taxon>
        <taxon>Culicoidea</taxon>
        <taxon>Culicidae</taxon>
        <taxon>Anophelinae</taxon>
        <taxon>Anopheles</taxon>
    </lineage>
</organism>
<dbReference type="EMBL" id="KE525006">
    <property type="protein sequence ID" value="KFB40323.1"/>
    <property type="molecule type" value="Genomic_DNA"/>
</dbReference>
<name>A0A084VQS9_ANOSI</name>
<proteinExistence type="predicted"/>
<evidence type="ECO:0000256" key="1">
    <source>
        <dbReference type="SAM" id="Phobius"/>
    </source>
</evidence>
<dbReference type="AlphaFoldDB" id="A0A084VQS9"/>
<sequence>MRPWIDVEWKSFSPVRFEIDQSVDCCRHLIATALDVVYMCALVWVLGPGSSKRRQVSKRSAMNGLA</sequence>
<keyword evidence="1" id="KW-0472">Membrane</keyword>
<gene>
    <name evidence="2" type="ORF">ZHAS_00007812</name>
</gene>
<reference evidence="2 4" key="1">
    <citation type="journal article" date="2014" name="BMC Genomics">
        <title>Genome sequence of Anopheles sinensis provides insight into genetics basis of mosquito competence for malaria parasites.</title>
        <authorList>
            <person name="Zhou D."/>
            <person name="Zhang D."/>
            <person name="Ding G."/>
            <person name="Shi L."/>
            <person name="Hou Q."/>
            <person name="Ye Y."/>
            <person name="Xu Y."/>
            <person name="Zhou H."/>
            <person name="Xiong C."/>
            <person name="Li S."/>
            <person name="Yu J."/>
            <person name="Hong S."/>
            <person name="Yu X."/>
            <person name="Zou P."/>
            <person name="Chen C."/>
            <person name="Chang X."/>
            <person name="Wang W."/>
            <person name="Lv Y."/>
            <person name="Sun Y."/>
            <person name="Ma L."/>
            <person name="Shen B."/>
            <person name="Zhu C."/>
        </authorList>
    </citation>
    <scope>NUCLEOTIDE SEQUENCE [LARGE SCALE GENOMIC DNA]</scope>
</reference>
<evidence type="ECO:0000313" key="2">
    <source>
        <dbReference type="EMBL" id="KFB40323.1"/>
    </source>
</evidence>
<keyword evidence="1" id="KW-1133">Transmembrane helix</keyword>
<protein>
    <submittedName>
        <fullName evidence="2 3">Uncharacterized protein</fullName>
    </submittedName>
</protein>
<keyword evidence="4" id="KW-1185">Reference proteome</keyword>